<proteinExistence type="predicted"/>
<keyword evidence="11" id="KW-1185">Reference proteome</keyword>
<name>A0A388LS34_CHABU</name>
<dbReference type="Gene3D" id="1.10.340.70">
    <property type="match status" value="1"/>
</dbReference>
<feature type="region of interest" description="Disordered" evidence="7">
    <location>
        <begin position="248"/>
        <end position="271"/>
    </location>
</feature>
<organism evidence="10 11">
    <name type="scientific">Chara braunii</name>
    <name type="common">Braun's stonewort</name>
    <dbReference type="NCBI Taxonomy" id="69332"/>
    <lineage>
        <taxon>Eukaryota</taxon>
        <taxon>Viridiplantae</taxon>
        <taxon>Streptophyta</taxon>
        <taxon>Charophyceae</taxon>
        <taxon>Charales</taxon>
        <taxon>Characeae</taxon>
        <taxon>Chara</taxon>
    </lineage>
</organism>
<dbReference type="GO" id="GO:0004519">
    <property type="term" value="F:endonuclease activity"/>
    <property type="evidence" value="ECO:0007669"/>
    <property type="project" value="UniProtKB-KW"/>
</dbReference>
<evidence type="ECO:0000259" key="8">
    <source>
        <dbReference type="Pfam" id="PF17917"/>
    </source>
</evidence>
<keyword evidence="5" id="KW-0378">Hydrolase</keyword>
<feature type="domain" description="Integrase zinc-binding" evidence="9">
    <location>
        <begin position="473"/>
        <end position="526"/>
    </location>
</feature>
<dbReference type="InterPro" id="IPR041373">
    <property type="entry name" value="RT_RNaseH"/>
</dbReference>
<evidence type="ECO:0000256" key="3">
    <source>
        <dbReference type="ARBA" id="ARBA00022722"/>
    </source>
</evidence>
<evidence type="ECO:0000256" key="1">
    <source>
        <dbReference type="ARBA" id="ARBA00022679"/>
    </source>
</evidence>
<evidence type="ECO:0000313" key="11">
    <source>
        <dbReference type="Proteomes" id="UP000265515"/>
    </source>
</evidence>
<dbReference type="Pfam" id="PF17921">
    <property type="entry name" value="Integrase_H2C2"/>
    <property type="match status" value="1"/>
</dbReference>
<protein>
    <recommendedName>
        <fullName evidence="12">Reverse transcriptase RNase H-like domain-containing protein</fullName>
    </recommendedName>
</protein>
<dbReference type="Pfam" id="PF17917">
    <property type="entry name" value="RT_RNaseH"/>
    <property type="match status" value="1"/>
</dbReference>
<dbReference type="Proteomes" id="UP000265515">
    <property type="component" value="Unassembled WGS sequence"/>
</dbReference>
<dbReference type="InterPro" id="IPR043502">
    <property type="entry name" value="DNA/RNA_pol_sf"/>
</dbReference>
<dbReference type="Gene3D" id="3.30.70.270">
    <property type="match status" value="1"/>
</dbReference>
<accession>A0A388LS34</accession>
<dbReference type="PANTHER" id="PTHR37984:SF5">
    <property type="entry name" value="PROTEIN NYNRIN-LIKE"/>
    <property type="match status" value="1"/>
</dbReference>
<evidence type="ECO:0000313" key="10">
    <source>
        <dbReference type="EMBL" id="GBG85127.1"/>
    </source>
</evidence>
<evidence type="ECO:0000256" key="5">
    <source>
        <dbReference type="ARBA" id="ARBA00022801"/>
    </source>
</evidence>
<dbReference type="CDD" id="cd09274">
    <property type="entry name" value="RNase_HI_RT_Ty3"/>
    <property type="match status" value="1"/>
</dbReference>
<dbReference type="PANTHER" id="PTHR37984">
    <property type="entry name" value="PROTEIN CBG26694"/>
    <property type="match status" value="1"/>
</dbReference>
<evidence type="ECO:0000256" key="2">
    <source>
        <dbReference type="ARBA" id="ARBA00022695"/>
    </source>
</evidence>
<evidence type="ECO:0000256" key="4">
    <source>
        <dbReference type="ARBA" id="ARBA00022759"/>
    </source>
</evidence>
<evidence type="ECO:0008006" key="12">
    <source>
        <dbReference type="Google" id="ProtNLM"/>
    </source>
</evidence>
<evidence type="ECO:0000256" key="6">
    <source>
        <dbReference type="ARBA" id="ARBA00022918"/>
    </source>
</evidence>
<keyword evidence="6" id="KW-0695">RNA-directed DNA polymerase</keyword>
<gene>
    <name evidence="10" type="ORF">CBR_g39693</name>
</gene>
<dbReference type="InterPro" id="IPR041588">
    <property type="entry name" value="Integrase_H2C2"/>
</dbReference>
<keyword evidence="1" id="KW-0808">Transferase</keyword>
<dbReference type="AlphaFoldDB" id="A0A388LS34"/>
<comment type="caution">
    <text evidence="10">The sequence shown here is derived from an EMBL/GenBank/DDBJ whole genome shotgun (WGS) entry which is preliminary data.</text>
</comment>
<keyword evidence="4" id="KW-0255">Endonuclease</keyword>
<dbReference type="Gramene" id="GBG85127">
    <property type="protein sequence ID" value="GBG85127"/>
    <property type="gene ID" value="CBR_g39693"/>
</dbReference>
<dbReference type="GO" id="GO:0003964">
    <property type="term" value="F:RNA-directed DNA polymerase activity"/>
    <property type="evidence" value="ECO:0007669"/>
    <property type="project" value="UniProtKB-KW"/>
</dbReference>
<dbReference type="InterPro" id="IPR043128">
    <property type="entry name" value="Rev_trsase/Diguanyl_cyclase"/>
</dbReference>
<keyword evidence="2" id="KW-0548">Nucleotidyltransferase</keyword>
<dbReference type="SUPFAM" id="SSF56672">
    <property type="entry name" value="DNA/RNA polymerases"/>
    <property type="match status" value="1"/>
</dbReference>
<sequence length="644" mass="74114">MEEEVAEEDEARMAVAGVDNGTTKATKANKVKGIREVKDMEDLVLTGGPLFASIAIGKVIRYDGRSFLSTCGFWRTFVKNFVSKTEHLRKLVLQDYEWVWGEEQEKTLAKMKEEFREGWLVLGALDYEAVEVRPFIVETDAGPTALEGVLIQADIEGKEGPLRFESRTLCTTERNYFEFKRETLAVLNCLRIFQNYIFGRRFILRVDPTALTYSLRNYVPSDPTVVRWLTYIWMFNFELERIPENKNRADGPSRMNWDKQKGGAVEDTPPVDGLLDQEEGVRLHTNNWSLRVSSCVGHPIWLAPRGYEQKTELVLKPFEEEDSWGDKGVQWIMKLALASMHSLVEEVRTIEEGSDQGEKHEEVMGEMYLLVNTLLQGNFDQVNSLNPTENEDIVPGSQDDESEEWKIKEAFRAEEYDGIYLELGLLLSCEMRDRNASEKAQKIRHLYLVRDDHLFVKRRAGHPNRVVCGRNRQIDVIAALYDGIAGRHRGVSATYAKISELYYWDKMMEMINKFCRSCIPCQERAPQRPEESLHPRLEREVGVAVHLDLLFMSIGDHGYNYIFDARDNLSGFVDSCVIRTKTDSVLVSYIEKYYLHYPFVKEFVMDRVRVYLPRGARVVVRIRRGSQLYHGGTSPSKCSGREGA</sequence>
<dbReference type="OrthoDB" id="425619at2759"/>
<dbReference type="EMBL" id="BFEA01000505">
    <property type="protein sequence ID" value="GBG85127.1"/>
    <property type="molecule type" value="Genomic_DNA"/>
</dbReference>
<keyword evidence="3" id="KW-0540">Nuclease</keyword>
<dbReference type="InterPro" id="IPR050951">
    <property type="entry name" value="Retrovirus_Pol_polyprotein"/>
</dbReference>
<dbReference type="GO" id="GO:0016787">
    <property type="term" value="F:hydrolase activity"/>
    <property type="evidence" value="ECO:0007669"/>
    <property type="project" value="UniProtKB-KW"/>
</dbReference>
<feature type="domain" description="Reverse transcriptase RNase H-like" evidence="8">
    <location>
        <begin position="133"/>
        <end position="231"/>
    </location>
</feature>
<evidence type="ECO:0000259" key="9">
    <source>
        <dbReference type="Pfam" id="PF17921"/>
    </source>
</evidence>
<reference evidence="10 11" key="1">
    <citation type="journal article" date="2018" name="Cell">
        <title>The Chara Genome: Secondary Complexity and Implications for Plant Terrestrialization.</title>
        <authorList>
            <person name="Nishiyama T."/>
            <person name="Sakayama H."/>
            <person name="Vries J.D."/>
            <person name="Buschmann H."/>
            <person name="Saint-Marcoux D."/>
            <person name="Ullrich K.K."/>
            <person name="Haas F.B."/>
            <person name="Vanderstraeten L."/>
            <person name="Becker D."/>
            <person name="Lang D."/>
            <person name="Vosolsobe S."/>
            <person name="Rombauts S."/>
            <person name="Wilhelmsson P.K.I."/>
            <person name="Janitza P."/>
            <person name="Kern R."/>
            <person name="Heyl A."/>
            <person name="Rumpler F."/>
            <person name="Villalobos L.I.A.C."/>
            <person name="Clay J.M."/>
            <person name="Skokan R."/>
            <person name="Toyoda A."/>
            <person name="Suzuki Y."/>
            <person name="Kagoshima H."/>
            <person name="Schijlen E."/>
            <person name="Tajeshwar N."/>
            <person name="Catarino B."/>
            <person name="Hetherington A.J."/>
            <person name="Saltykova A."/>
            <person name="Bonnot C."/>
            <person name="Breuninger H."/>
            <person name="Symeonidi A."/>
            <person name="Radhakrishnan G.V."/>
            <person name="Van Nieuwerburgh F."/>
            <person name="Deforce D."/>
            <person name="Chang C."/>
            <person name="Karol K.G."/>
            <person name="Hedrich R."/>
            <person name="Ulvskov P."/>
            <person name="Glockner G."/>
            <person name="Delwiche C.F."/>
            <person name="Petrasek J."/>
            <person name="Van de Peer Y."/>
            <person name="Friml J."/>
            <person name="Beilby M."/>
            <person name="Dolan L."/>
            <person name="Kohara Y."/>
            <person name="Sugano S."/>
            <person name="Fujiyama A."/>
            <person name="Delaux P.-M."/>
            <person name="Quint M."/>
            <person name="TheiBen G."/>
            <person name="Hagemann M."/>
            <person name="Harholt J."/>
            <person name="Dunand C."/>
            <person name="Zachgo S."/>
            <person name="Langdale J."/>
            <person name="Maumus F."/>
            <person name="Straeten D.V.D."/>
            <person name="Gould S.B."/>
            <person name="Rensing S.A."/>
        </authorList>
    </citation>
    <scope>NUCLEOTIDE SEQUENCE [LARGE SCALE GENOMIC DNA]</scope>
    <source>
        <strain evidence="10 11">S276</strain>
    </source>
</reference>
<feature type="compositionally biased region" description="Basic and acidic residues" evidence="7">
    <location>
        <begin position="248"/>
        <end position="261"/>
    </location>
</feature>
<evidence type="ECO:0000256" key="7">
    <source>
        <dbReference type="SAM" id="MobiDB-lite"/>
    </source>
</evidence>